<proteinExistence type="predicted"/>
<dbReference type="EMBL" id="KZ301984">
    <property type="protein sequence ID" value="PFH51811.1"/>
    <property type="molecule type" value="Genomic_DNA"/>
</dbReference>
<dbReference type="OrthoDB" id="2893272at2759"/>
<accession>A0A2A9NU30</accession>
<dbReference type="AlphaFoldDB" id="A0A2A9NU30"/>
<protein>
    <recommendedName>
        <fullName evidence="3">F-box domain-containing protein</fullName>
    </recommendedName>
</protein>
<name>A0A2A9NU30_9AGAR</name>
<organism evidence="1 2">
    <name type="scientific">Amanita thiersii Skay4041</name>
    <dbReference type="NCBI Taxonomy" id="703135"/>
    <lineage>
        <taxon>Eukaryota</taxon>
        <taxon>Fungi</taxon>
        <taxon>Dikarya</taxon>
        <taxon>Basidiomycota</taxon>
        <taxon>Agaricomycotina</taxon>
        <taxon>Agaricomycetes</taxon>
        <taxon>Agaricomycetidae</taxon>
        <taxon>Agaricales</taxon>
        <taxon>Pluteineae</taxon>
        <taxon>Amanitaceae</taxon>
        <taxon>Amanita</taxon>
    </lineage>
</organism>
<evidence type="ECO:0000313" key="2">
    <source>
        <dbReference type="Proteomes" id="UP000242287"/>
    </source>
</evidence>
<sequence>MSPHRLTVTRRYKVSSDILILILETLDLSSLLSMSKAFKRVYALVMEFQPLRYRFELALTGMKDGPVLYQEMSPLLRLQLLLAYKKDWPRLYWTHELPTPTSTNLGVSGGFLFNIRSEGNHSELRISELPSCRTGRVPELTRHLKFITTRIEGVVIDPSQSFIATSHVSNGQNGPAIQLKLRDMWTFDKHPKALQHAYEFGVPISQEYSRISGITMIVCGSKLAVSVEFVAGRFQHLLIDWHTLHARWLIDHNIAFLSETMLLVVKHSNARPVLNLYNISNVMNVTVEREYELPEVWNNCLIEIGMNSAPLKDLSPATRALFYPDPAARLLCIIAKVPVSPSGPLATRNWLFINETYFKPSRRSGLTHVPWVQWGPHCLIRDFSQNSASIKGPYIIGTRAVFLEPGFRGRSARLNVIDFVPYGDSSHRMSPPWSLRGQRTILAPLENTREVPESTTNGLGIDDIRITEDNIILFLDNGDGVRHAKILTFGAGPSPQ</sequence>
<reference evidence="1 2" key="1">
    <citation type="submission" date="2014-02" db="EMBL/GenBank/DDBJ databases">
        <title>Transposable element dynamics among asymbiotic and ectomycorrhizal Amanita fungi.</title>
        <authorList>
            <consortium name="DOE Joint Genome Institute"/>
            <person name="Hess J."/>
            <person name="Skrede I."/>
            <person name="Wolfe B."/>
            <person name="LaButti K."/>
            <person name="Ohm R.A."/>
            <person name="Grigoriev I.V."/>
            <person name="Pringle A."/>
        </authorList>
    </citation>
    <scope>NUCLEOTIDE SEQUENCE [LARGE SCALE GENOMIC DNA]</scope>
    <source>
        <strain evidence="1 2">SKay4041</strain>
    </source>
</reference>
<gene>
    <name evidence="1" type="ORF">AMATHDRAFT_141559</name>
</gene>
<evidence type="ECO:0008006" key="3">
    <source>
        <dbReference type="Google" id="ProtNLM"/>
    </source>
</evidence>
<evidence type="ECO:0000313" key="1">
    <source>
        <dbReference type="EMBL" id="PFH51811.1"/>
    </source>
</evidence>
<dbReference type="Proteomes" id="UP000242287">
    <property type="component" value="Unassembled WGS sequence"/>
</dbReference>
<keyword evidence="2" id="KW-1185">Reference proteome</keyword>